<dbReference type="GO" id="GO:0016567">
    <property type="term" value="P:protein ubiquitination"/>
    <property type="evidence" value="ECO:0000318"/>
    <property type="project" value="GO_Central"/>
</dbReference>
<dbReference type="Pfam" id="PF01814">
    <property type="entry name" value="Hemerythrin"/>
    <property type="match status" value="1"/>
</dbReference>
<dbReference type="FunFam" id="1.20.120.520:FF:000009">
    <property type="entry name" value="Zinc finger protein BRUTUS"/>
    <property type="match status" value="1"/>
</dbReference>
<keyword evidence="10" id="KW-1133">Transmembrane helix</keyword>
<keyword evidence="4" id="KW-0436">Ligase</keyword>
<evidence type="ECO:0000256" key="12">
    <source>
        <dbReference type="ARBA" id="ARBA00023136"/>
    </source>
</evidence>
<comment type="pathway">
    <text evidence="3">Protein modification; protein ubiquitination.</text>
</comment>
<feature type="region of interest" description="Disordered" evidence="17">
    <location>
        <begin position="1"/>
        <end position="25"/>
    </location>
</feature>
<evidence type="ECO:0000256" key="11">
    <source>
        <dbReference type="ARBA" id="ARBA00023004"/>
    </source>
</evidence>
<dbReference type="PROSITE" id="PS51270">
    <property type="entry name" value="ZF_CTCHY"/>
    <property type="match status" value="1"/>
</dbReference>
<keyword evidence="7 16" id="KW-0863">Zinc-finger</keyword>
<dbReference type="InterPro" id="IPR012312">
    <property type="entry name" value="Hemerythrin-like"/>
</dbReference>
<comment type="subcellular location">
    <subcellularLocation>
        <location evidence="2">Membrane</location>
        <topology evidence="2">Single-pass membrane protein</topology>
    </subcellularLocation>
    <subcellularLocation>
        <location evidence="1">Nucleus</location>
    </subcellularLocation>
</comment>
<evidence type="ECO:0000313" key="22">
    <source>
        <dbReference type="Proteomes" id="UP000028999"/>
    </source>
</evidence>
<sequence length="1164" mass="134247">MGVGVPLPPDKNRRENKPPDIGSSSSAVSVVNARLSDSPILLFVYFHKAFRAQLAELHRLAGDRVKTGSYLAVELRRKFDYLKLVYKYHSAAEDEVIFSALDTRVKNIAFNYSLEHDSTEDLFTSIFHWLHVLEEERGDTADVLREVILCIGTIQSSICHHMLKEERQVFPLLIENFSSEEQASLVWQFMCSVPVMVLEEIFPWMTSLLSPMERSEVENCVKQVVPKELSLQLVINSWLIDDDSQSSSFAALTKIMKEVHSENMNNSSHQADSSNGLFQRFWQWSKTSFSSPNTEHTLLLGIQLLHNAIKRDLLDIQKGLSQLKFPSLSLELNVLMVRLNFLADVLIFYGNAFKKFFYPVFEEMVGQHTSASKQFNIDGHVENFKRWLDLETRTGSDKFVITLQDKVKSLMLIVSQQFSLEEAEVFSIISKNCNIEMQRQLLYMSLHVLPLGLLKCVIMWFSAQLSEDESQSIIHFLSLEDSFPNKPFAHLLLQWFRFGYSGKTSVESFWDELSFMFKPRCPSEEEHTEEASGSIYNGSDPSLLGNKSKSSTWFQPVDLPPGYMNETPYSSAMNHQMLIPGNLKPLQQLPGDNIGDCLTMDWKPIDLLFLFHKAMQKDIDYLVRGSARLASDSSFLGEFHQRFHLIKFLYQIHSDAEDEIAFPALEAKGQLQNISQSYSIDHELELGRLNKVSFLLNEMAELNMLLLSINSNVVEKYENLCLSLQDICKSIHKLLSEHLHREETELWSLFRDCFTIEEQEKIIASMLGRISGEILQDMIPWLMESLIPEEQQAVMSLWRQATRKTMFAEWLKEWYNSNKVCTRVDEKMYKEETLGYQMRRTSSQSDQANKYECLLSMSQEDVEATVRRISRDSSLDPQKKSYIMQNFLMSRWIATQRIRNLEPSVISNNMEVVPGQHPSYRDPQKGIFGCKHYKRNCKLLAPCCNKLFTCIRCHDEEVDHSVDRKQITTMMCMKCMIIQPIGASCSNSSCNFSMGKYYCKICKLFDDEREIYHCPYCNLCRVGKGLGIEYFHCMKCNACMSRTLVEHVCREKCLEDNCPICHEYIFTSNSPAKALPCGHVMHSACFQEYTCSHYTCPICSKSLGDMKVYFRMLDALLAEQKMPDEYLNQTQVILCNDCGRKGNAPYHWLYHKCSCCASYNTRLL</sequence>
<evidence type="ECO:0000259" key="19">
    <source>
        <dbReference type="PROSITE" id="PS51266"/>
    </source>
</evidence>
<evidence type="ECO:0000256" key="14">
    <source>
        <dbReference type="ARBA" id="ARBA00053847"/>
    </source>
</evidence>
<dbReference type="SUPFAM" id="SSF161219">
    <property type="entry name" value="CHY zinc finger-like"/>
    <property type="match status" value="1"/>
</dbReference>
<dbReference type="EMBL" id="LK032123">
    <property type="protein sequence ID" value="CDY21690.1"/>
    <property type="molecule type" value="Genomic_DNA"/>
</dbReference>
<evidence type="ECO:0000256" key="9">
    <source>
        <dbReference type="ARBA" id="ARBA00022833"/>
    </source>
</evidence>
<evidence type="ECO:0000256" key="2">
    <source>
        <dbReference type="ARBA" id="ARBA00004167"/>
    </source>
</evidence>
<keyword evidence="9" id="KW-0862">Zinc</keyword>
<dbReference type="GO" id="GO:0098711">
    <property type="term" value="P:iron ion import across plasma membrane"/>
    <property type="evidence" value="ECO:0007669"/>
    <property type="project" value="UniProtKB-ARBA"/>
</dbReference>
<name>A0A078G5E8_BRANA</name>
<keyword evidence="22" id="KW-1185">Reference proteome</keyword>
<keyword evidence="12" id="KW-0472">Membrane</keyword>
<keyword evidence="8" id="KW-0833">Ubl conjugation pathway</keyword>
<comment type="function">
    <text evidence="14">Probable E3 ubiquitin-protein ligase that may regulate the response to iron deficiency and thus contributes to iron homeostasis.</text>
</comment>
<dbReference type="InterPro" id="IPR039512">
    <property type="entry name" value="RCHY1_zinc-ribbon"/>
</dbReference>
<keyword evidence="13" id="KW-0539">Nucleus</keyword>
<dbReference type="CDD" id="cd16464">
    <property type="entry name" value="RING-H2_Pirh2-like"/>
    <property type="match status" value="1"/>
</dbReference>
<dbReference type="AlphaFoldDB" id="A0A078G5E8"/>
<evidence type="ECO:0000256" key="17">
    <source>
        <dbReference type="SAM" id="MobiDB-lite"/>
    </source>
</evidence>
<dbReference type="CDD" id="cd12108">
    <property type="entry name" value="Hr-like"/>
    <property type="match status" value="2"/>
</dbReference>
<dbReference type="InterPro" id="IPR017921">
    <property type="entry name" value="Znf_CTCHY"/>
</dbReference>
<dbReference type="PaxDb" id="3708-A0A078G5E8"/>
<evidence type="ECO:0000256" key="1">
    <source>
        <dbReference type="ARBA" id="ARBA00004123"/>
    </source>
</evidence>
<dbReference type="Proteomes" id="UP000028999">
    <property type="component" value="Unassembled WGS sequence"/>
</dbReference>
<dbReference type="GO" id="GO:0034756">
    <property type="term" value="P:regulation of iron ion transport"/>
    <property type="evidence" value="ECO:0007669"/>
    <property type="project" value="UniProtKB-ARBA"/>
</dbReference>
<evidence type="ECO:0000256" key="13">
    <source>
        <dbReference type="ARBA" id="ARBA00023242"/>
    </source>
</evidence>
<reference evidence="21 22" key="1">
    <citation type="journal article" date="2014" name="Science">
        <title>Plant genetics. Early allopolyploid evolution in the post-Neolithic Brassica napus oilseed genome.</title>
        <authorList>
            <person name="Chalhoub B."/>
            <person name="Denoeud F."/>
            <person name="Liu S."/>
            <person name="Parkin I.A."/>
            <person name="Tang H."/>
            <person name="Wang X."/>
            <person name="Chiquet J."/>
            <person name="Belcram H."/>
            <person name="Tong C."/>
            <person name="Samans B."/>
            <person name="Correa M."/>
            <person name="Da Silva C."/>
            <person name="Just J."/>
            <person name="Falentin C."/>
            <person name="Koh C.S."/>
            <person name="Le Clainche I."/>
            <person name="Bernard M."/>
            <person name="Bento P."/>
            <person name="Noel B."/>
            <person name="Labadie K."/>
            <person name="Alberti A."/>
            <person name="Charles M."/>
            <person name="Arnaud D."/>
            <person name="Guo H."/>
            <person name="Daviaud C."/>
            <person name="Alamery S."/>
            <person name="Jabbari K."/>
            <person name="Zhao M."/>
            <person name="Edger P.P."/>
            <person name="Chelaifa H."/>
            <person name="Tack D."/>
            <person name="Lassalle G."/>
            <person name="Mestiri I."/>
            <person name="Schnel N."/>
            <person name="Le Paslier M.C."/>
            <person name="Fan G."/>
            <person name="Renault V."/>
            <person name="Bayer P.E."/>
            <person name="Golicz A.A."/>
            <person name="Manoli S."/>
            <person name="Lee T.H."/>
            <person name="Thi V.H."/>
            <person name="Chalabi S."/>
            <person name="Hu Q."/>
            <person name="Fan C."/>
            <person name="Tollenaere R."/>
            <person name="Lu Y."/>
            <person name="Battail C."/>
            <person name="Shen J."/>
            <person name="Sidebottom C.H."/>
            <person name="Wang X."/>
            <person name="Canaguier A."/>
            <person name="Chauveau A."/>
            <person name="Berard A."/>
            <person name="Deniot G."/>
            <person name="Guan M."/>
            <person name="Liu Z."/>
            <person name="Sun F."/>
            <person name="Lim Y.P."/>
            <person name="Lyons E."/>
            <person name="Town C.D."/>
            <person name="Bancroft I."/>
            <person name="Wang X."/>
            <person name="Meng J."/>
            <person name="Ma J."/>
            <person name="Pires J.C."/>
            <person name="King G.J."/>
            <person name="Brunel D."/>
            <person name="Delourme R."/>
            <person name="Renard M."/>
            <person name="Aury J.M."/>
            <person name="Adams K.L."/>
            <person name="Batley J."/>
            <person name="Snowdon R.J."/>
            <person name="Tost J."/>
            <person name="Edwards D."/>
            <person name="Zhou Y."/>
            <person name="Hua W."/>
            <person name="Sharpe A.G."/>
            <person name="Paterson A.H."/>
            <person name="Guan C."/>
            <person name="Wincker P."/>
        </authorList>
    </citation>
    <scope>NUCLEOTIDE SEQUENCE [LARGE SCALE GENOMIC DNA]</scope>
    <source>
        <strain evidence="22">cv. Darmor-bzh</strain>
    </source>
</reference>
<dbReference type="Gene3D" id="2.20.28.10">
    <property type="match status" value="1"/>
</dbReference>
<comment type="subunit">
    <text evidence="15">Binds zinc and iron ions.</text>
</comment>
<dbReference type="Pfam" id="PF05495">
    <property type="entry name" value="zf-CHY"/>
    <property type="match status" value="1"/>
</dbReference>
<dbReference type="Gramene" id="CDY21690">
    <property type="protein sequence ID" value="CDY21690"/>
    <property type="gene ID" value="GSBRNA2T00016182001"/>
</dbReference>
<dbReference type="GO" id="GO:0008270">
    <property type="term" value="F:zinc ion binding"/>
    <property type="evidence" value="ECO:0007669"/>
    <property type="project" value="UniProtKB-KW"/>
</dbReference>
<evidence type="ECO:0000256" key="15">
    <source>
        <dbReference type="ARBA" id="ARBA00063786"/>
    </source>
</evidence>
<accession>A0A078G5E8</accession>
<keyword evidence="5" id="KW-0812">Transmembrane</keyword>
<dbReference type="SUPFAM" id="SSF57850">
    <property type="entry name" value="RING/U-box"/>
    <property type="match status" value="1"/>
</dbReference>
<evidence type="ECO:0000256" key="8">
    <source>
        <dbReference type="ARBA" id="ARBA00022786"/>
    </source>
</evidence>
<dbReference type="InterPro" id="IPR001841">
    <property type="entry name" value="Znf_RING"/>
</dbReference>
<evidence type="ECO:0000256" key="5">
    <source>
        <dbReference type="ARBA" id="ARBA00022692"/>
    </source>
</evidence>
<feature type="domain" description="CHY-type" evidence="19">
    <location>
        <begin position="923"/>
        <end position="992"/>
    </location>
</feature>
<dbReference type="Pfam" id="PF14599">
    <property type="entry name" value="zinc_ribbon_6"/>
    <property type="match status" value="1"/>
</dbReference>
<dbReference type="PROSITE" id="PS51266">
    <property type="entry name" value="ZF_CHY"/>
    <property type="match status" value="1"/>
</dbReference>
<evidence type="ECO:0000256" key="4">
    <source>
        <dbReference type="ARBA" id="ARBA00022598"/>
    </source>
</evidence>
<evidence type="ECO:0000313" key="21">
    <source>
        <dbReference type="EMBL" id="CDY21690.1"/>
    </source>
</evidence>
<dbReference type="GO" id="GO:0005634">
    <property type="term" value="C:nucleus"/>
    <property type="evidence" value="ECO:0000318"/>
    <property type="project" value="GO_Central"/>
</dbReference>
<dbReference type="PANTHER" id="PTHR21319:SF47">
    <property type="entry name" value="CHY-TYPE DOMAIN-CONTAINING PROTEIN"/>
    <property type="match status" value="1"/>
</dbReference>
<dbReference type="PROSITE" id="PS50089">
    <property type="entry name" value="ZF_RING_2"/>
    <property type="match status" value="1"/>
</dbReference>
<feature type="domain" description="CTCHY-type" evidence="20">
    <location>
        <begin position="994"/>
        <end position="1057"/>
    </location>
</feature>
<evidence type="ECO:0000256" key="16">
    <source>
        <dbReference type="PROSITE-ProRule" id="PRU00601"/>
    </source>
</evidence>
<dbReference type="PANTHER" id="PTHR21319">
    <property type="entry name" value="RING FINGER AND CHY ZINC FINGER DOMAIN-CONTAINING PROTEIN 1"/>
    <property type="match status" value="1"/>
</dbReference>
<dbReference type="Gene3D" id="1.20.120.520">
    <property type="entry name" value="nmb1532 protein domain like"/>
    <property type="match status" value="2"/>
</dbReference>
<dbReference type="Pfam" id="PF13639">
    <property type="entry name" value="zf-RING_2"/>
    <property type="match status" value="1"/>
</dbReference>
<dbReference type="Gene3D" id="3.30.40.10">
    <property type="entry name" value="Zinc/RING finger domain, C3HC4 (zinc finger)"/>
    <property type="match status" value="1"/>
</dbReference>
<proteinExistence type="predicted"/>
<evidence type="ECO:0000256" key="6">
    <source>
        <dbReference type="ARBA" id="ARBA00022723"/>
    </source>
</evidence>
<dbReference type="STRING" id="3708.A0A078G5E8"/>
<feature type="domain" description="RING-type" evidence="18">
    <location>
        <begin position="1058"/>
        <end position="1100"/>
    </location>
</feature>
<evidence type="ECO:0000256" key="7">
    <source>
        <dbReference type="ARBA" id="ARBA00022771"/>
    </source>
</evidence>
<organism evidence="21 22">
    <name type="scientific">Brassica napus</name>
    <name type="common">Rape</name>
    <dbReference type="NCBI Taxonomy" id="3708"/>
    <lineage>
        <taxon>Eukaryota</taxon>
        <taxon>Viridiplantae</taxon>
        <taxon>Streptophyta</taxon>
        <taxon>Embryophyta</taxon>
        <taxon>Tracheophyta</taxon>
        <taxon>Spermatophyta</taxon>
        <taxon>Magnoliopsida</taxon>
        <taxon>eudicotyledons</taxon>
        <taxon>Gunneridae</taxon>
        <taxon>Pentapetalae</taxon>
        <taxon>rosids</taxon>
        <taxon>malvids</taxon>
        <taxon>Brassicales</taxon>
        <taxon>Brassicaceae</taxon>
        <taxon>Brassiceae</taxon>
        <taxon>Brassica</taxon>
    </lineage>
</organism>
<evidence type="ECO:0000259" key="20">
    <source>
        <dbReference type="PROSITE" id="PS51270"/>
    </source>
</evidence>
<dbReference type="InterPro" id="IPR008913">
    <property type="entry name" value="Znf_CHY"/>
</dbReference>
<dbReference type="InterPro" id="IPR037274">
    <property type="entry name" value="Znf_CHY_sf"/>
</dbReference>
<protein>
    <submittedName>
        <fullName evidence="21">BnaA09g44410D protein</fullName>
    </submittedName>
</protein>
<evidence type="ECO:0000259" key="18">
    <source>
        <dbReference type="PROSITE" id="PS50089"/>
    </source>
</evidence>
<keyword evidence="11" id="KW-0408">Iron</keyword>
<dbReference type="InterPro" id="IPR037275">
    <property type="entry name" value="Znf_CTCHY_sf"/>
</dbReference>
<dbReference type="SMART" id="SM00184">
    <property type="entry name" value="RING"/>
    <property type="match status" value="1"/>
</dbReference>
<dbReference type="InterPro" id="IPR013083">
    <property type="entry name" value="Znf_RING/FYVE/PHD"/>
</dbReference>
<dbReference type="GO" id="GO:0061630">
    <property type="term" value="F:ubiquitin protein ligase activity"/>
    <property type="evidence" value="ECO:0000318"/>
    <property type="project" value="GO_Central"/>
</dbReference>
<keyword evidence="6" id="KW-0479">Metal-binding</keyword>
<dbReference type="GO" id="GO:0006511">
    <property type="term" value="P:ubiquitin-dependent protein catabolic process"/>
    <property type="evidence" value="ECO:0000318"/>
    <property type="project" value="GO_Central"/>
</dbReference>
<dbReference type="SUPFAM" id="SSF161245">
    <property type="entry name" value="Zinc hairpin stack"/>
    <property type="match status" value="1"/>
</dbReference>
<evidence type="ECO:0000256" key="3">
    <source>
        <dbReference type="ARBA" id="ARBA00004906"/>
    </source>
</evidence>
<evidence type="ECO:0000256" key="10">
    <source>
        <dbReference type="ARBA" id="ARBA00022989"/>
    </source>
</evidence>
<dbReference type="GO" id="GO:0016020">
    <property type="term" value="C:membrane"/>
    <property type="evidence" value="ECO:0007669"/>
    <property type="project" value="UniProtKB-SubCell"/>
</dbReference>
<gene>
    <name evidence="21" type="primary">BnaA09g44410D</name>
    <name evidence="21" type="ORF">GSBRNA2T00016182001</name>
</gene>
<dbReference type="GO" id="GO:0016874">
    <property type="term" value="F:ligase activity"/>
    <property type="evidence" value="ECO:0007669"/>
    <property type="project" value="UniProtKB-KW"/>
</dbReference>
<dbReference type="FunFam" id="3.30.40.10:FF:000208">
    <property type="entry name" value="Zinc finger protein-related isoform 1"/>
    <property type="match status" value="1"/>
</dbReference>